<feature type="compositionally biased region" description="Polar residues" evidence="1">
    <location>
        <begin position="289"/>
        <end position="338"/>
    </location>
</feature>
<accession>A0AAR5P3Z2</accession>
<organism evidence="2 3">
    <name type="scientific">Dendroctonus ponderosae</name>
    <name type="common">Mountain pine beetle</name>
    <dbReference type="NCBI Taxonomy" id="77166"/>
    <lineage>
        <taxon>Eukaryota</taxon>
        <taxon>Metazoa</taxon>
        <taxon>Ecdysozoa</taxon>
        <taxon>Arthropoda</taxon>
        <taxon>Hexapoda</taxon>
        <taxon>Insecta</taxon>
        <taxon>Pterygota</taxon>
        <taxon>Neoptera</taxon>
        <taxon>Endopterygota</taxon>
        <taxon>Coleoptera</taxon>
        <taxon>Polyphaga</taxon>
        <taxon>Cucujiformia</taxon>
        <taxon>Curculionidae</taxon>
        <taxon>Scolytinae</taxon>
        <taxon>Dendroctonus</taxon>
    </lineage>
</organism>
<dbReference type="EnsemblMetazoa" id="XM_019900028.1">
    <property type="protein sequence ID" value="XP_019755587.1"/>
    <property type="gene ID" value="LOC109534342"/>
</dbReference>
<evidence type="ECO:0000313" key="2">
    <source>
        <dbReference type="EnsemblMetazoa" id="XP_019755587.1"/>
    </source>
</evidence>
<keyword evidence="3" id="KW-1185">Reference proteome</keyword>
<proteinExistence type="predicted"/>
<dbReference type="AlphaFoldDB" id="A0AAR5P3Z2"/>
<dbReference type="Proteomes" id="UP000019118">
    <property type="component" value="Unassembled WGS sequence"/>
</dbReference>
<sequence>MATNYQLIRYQADNIPVFDGNSKQVNRFISACENFLNAHRDANANAPINLALFDTILSKLVGRAADLIASRIELNTWTLVKDAIIATFSDQRSIDCIIQDIITLKPEKNESSLQFGIRIQDARSLLFSKVNTSNDIRELKLLKIAEYGNLAMKTFISGLNYHMQLVVRLKNPNSLEEAISLAQEEENYINYKNRNNVSNHKITTQPINPLHKFQYPINTTPMHRPFFSTHQNSNPLPYANHFSRTPFPNRNIPFTPRNSPFINFNPSRPNSYQFRNNQQMIRPNFFNKPPSNQFRQNPSSNQFRQNQPSYQFRRNPNNQFPEPMDTSSGNTIINKPHP</sequence>
<protein>
    <submittedName>
        <fullName evidence="2">Uncharacterized protein</fullName>
    </submittedName>
</protein>
<feature type="region of interest" description="Disordered" evidence="1">
    <location>
        <begin position="284"/>
        <end position="338"/>
    </location>
</feature>
<reference evidence="2" key="2">
    <citation type="submission" date="2024-08" db="UniProtKB">
        <authorList>
            <consortium name="EnsemblMetazoa"/>
        </authorList>
    </citation>
    <scope>IDENTIFICATION</scope>
</reference>
<name>A0AAR5P3Z2_DENPD</name>
<reference evidence="3" key="1">
    <citation type="journal article" date="2013" name="Genome Biol.">
        <title>Draft genome of the mountain pine beetle, Dendroctonus ponderosae Hopkins, a major forest pest.</title>
        <authorList>
            <person name="Keeling C.I."/>
            <person name="Yuen M.M."/>
            <person name="Liao N.Y."/>
            <person name="Docking T.R."/>
            <person name="Chan S.K."/>
            <person name="Taylor G.A."/>
            <person name="Palmquist D.L."/>
            <person name="Jackman S.D."/>
            <person name="Nguyen A."/>
            <person name="Li M."/>
            <person name="Henderson H."/>
            <person name="Janes J.K."/>
            <person name="Zhao Y."/>
            <person name="Pandoh P."/>
            <person name="Moore R."/>
            <person name="Sperling F.A."/>
            <person name="Huber D.P."/>
            <person name="Birol I."/>
            <person name="Jones S.J."/>
            <person name="Bohlmann J."/>
        </authorList>
    </citation>
    <scope>NUCLEOTIDE SEQUENCE</scope>
</reference>
<evidence type="ECO:0000256" key="1">
    <source>
        <dbReference type="SAM" id="MobiDB-lite"/>
    </source>
</evidence>
<evidence type="ECO:0000313" key="3">
    <source>
        <dbReference type="Proteomes" id="UP000019118"/>
    </source>
</evidence>